<protein>
    <submittedName>
        <fullName evidence="2">Uncharacterized protein</fullName>
    </submittedName>
</protein>
<sequence length="1078" mass="123142">MSLQVFSFVEMQQIQKLRPNSKGPSMEFQNQARRQEWDNRYTNENYNISTGGIGQNTHIRQNSKISSKNSVALEPGGIRAKKGSVIRNNIPKQQHLIPESVRSNESMQHPQMFVNDQSNNVSQFPQQYQVSASHIPRIRKGFQIQNINKKSINVGGGVAAGSNGGQQKRAVSRKVNQRPGSLGMNSGGPGAYQQNAISGDVINYLKEELLQTWDSYIIPDYHRTVFLDSIYGLTSNQYLPIIAKEIQDLQQEQAPIQNTIRAIIGRESCLQQIKELDKVLEEAERLQTPNQALMDECVKILHSLRMLTSSHNQNSMHQERNSVNKFKSIPFIWEGENYLLKMKNDAQFLITSEYGKHFNFSTKSDPFLVFPSQKHNVNAVGGGAQGLKSLKKQNSSGNQGQAPASVNMKKDKNGLPVNKLIVPLANSMMKWIRQSEVYLMEEAVTDQILKSSSQSNNVYQYNDKQQQNYQEEQQYIASAGINFSEFEKENASDILNMIQQPQRNEIKAQISQQRYNQDRQVKPDIIDIKTYHNDMDHHQPSQYTVNQKSQNILQYHEDQEQITPISQQIDFFQSPHAHGISSQQPTAQAVQENTISLEQRDIAQQSLEYEETIEEGPLAIFGLNIHEDDLNDEISKYYDSLDKSIKNSFAPINLLIDSMMSGYDPHYLVLKSSEKSQTISGLLAFNVDNMLQKQTQKQLKVNLYHISSVDKDKFEESIDLAIDYIWKNMHCAVIRISIYHYEHENGVLQGLQKEDLMKEPFQFRIQSLIGINENLQQSGKLTHGKDVQSICGVLNNLIQYKTAIYANKTDKMAKIEQLINTNIVQDARAALEKAENLRNGFVLPETNFLVAENLNAIHQSNILRVTDSGQTFSKVVGSQCTVEARFGSIDPCYLEVNDRNYKYMRIKRNPMTFAQSSDFEHIIIISNTEENINMVILIENHDADINHDNMHQKIKNSLNNIQAKDDDLQKIKNIWIPQFKITQIAPQRNQNFEGLVVCDDGNGKQYINECYEQFNLELYAPPISAGTPDIEIRNQEKLEEAFIIDRPFYVAVTHGALEETIESPLLVGFIDFKYWKLL</sequence>
<evidence type="ECO:0000256" key="1">
    <source>
        <dbReference type="SAM" id="MobiDB-lite"/>
    </source>
</evidence>
<dbReference type="OrthoDB" id="313583at2759"/>
<dbReference type="Proteomes" id="UP000039865">
    <property type="component" value="Unassembled WGS sequence"/>
</dbReference>
<accession>A0A078B4B1</accession>
<feature type="region of interest" description="Disordered" evidence="1">
    <location>
        <begin position="382"/>
        <end position="411"/>
    </location>
</feature>
<gene>
    <name evidence="2" type="primary">Contig12624.g13469</name>
    <name evidence="2" type="ORF">STYLEM_18220</name>
</gene>
<dbReference type="AlphaFoldDB" id="A0A078B4B1"/>
<evidence type="ECO:0000313" key="3">
    <source>
        <dbReference type="Proteomes" id="UP000039865"/>
    </source>
</evidence>
<reference evidence="2 3" key="1">
    <citation type="submission" date="2014-06" db="EMBL/GenBank/DDBJ databases">
        <authorList>
            <person name="Swart Estienne"/>
        </authorList>
    </citation>
    <scope>NUCLEOTIDE SEQUENCE [LARGE SCALE GENOMIC DNA]</scope>
    <source>
        <strain evidence="2 3">130c</strain>
    </source>
</reference>
<keyword evidence="3" id="KW-1185">Reference proteome</keyword>
<proteinExistence type="predicted"/>
<feature type="compositionally biased region" description="Polar residues" evidence="1">
    <location>
        <begin position="392"/>
        <end position="404"/>
    </location>
</feature>
<organism evidence="2 3">
    <name type="scientific">Stylonychia lemnae</name>
    <name type="common">Ciliate</name>
    <dbReference type="NCBI Taxonomy" id="5949"/>
    <lineage>
        <taxon>Eukaryota</taxon>
        <taxon>Sar</taxon>
        <taxon>Alveolata</taxon>
        <taxon>Ciliophora</taxon>
        <taxon>Intramacronucleata</taxon>
        <taxon>Spirotrichea</taxon>
        <taxon>Stichotrichia</taxon>
        <taxon>Sporadotrichida</taxon>
        <taxon>Oxytrichidae</taxon>
        <taxon>Stylonychinae</taxon>
        <taxon>Stylonychia</taxon>
    </lineage>
</organism>
<evidence type="ECO:0000313" key="2">
    <source>
        <dbReference type="EMBL" id="CDW89091.1"/>
    </source>
</evidence>
<name>A0A078B4B1_STYLE</name>
<dbReference type="EMBL" id="CCKQ01017221">
    <property type="protein sequence ID" value="CDW89091.1"/>
    <property type="molecule type" value="Genomic_DNA"/>
</dbReference>
<feature type="region of interest" description="Disordered" evidence="1">
    <location>
        <begin position="159"/>
        <end position="188"/>
    </location>
</feature>
<dbReference type="InParanoid" id="A0A078B4B1"/>